<protein>
    <submittedName>
        <fullName evidence="2">Uncharacterized protein</fullName>
    </submittedName>
</protein>
<comment type="caution">
    <text evidence="2">The sequence shown here is derived from an EMBL/GenBank/DDBJ whole genome shotgun (WGS) entry which is preliminary data.</text>
</comment>
<name>X0SCM9_9ZZZZ</name>
<organism evidence="2">
    <name type="scientific">marine sediment metagenome</name>
    <dbReference type="NCBI Taxonomy" id="412755"/>
    <lineage>
        <taxon>unclassified sequences</taxon>
        <taxon>metagenomes</taxon>
        <taxon>ecological metagenomes</taxon>
    </lineage>
</organism>
<sequence length="76" mass="8549">MGSLSARKDFTVKRFYFNGGSQGGGSKSRTIATGLDLKQAQAWCNDPETSSETCRKPHNRKRTRDMGPWFDGYTQE</sequence>
<proteinExistence type="predicted"/>
<evidence type="ECO:0000313" key="2">
    <source>
        <dbReference type="EMBL" id="GAF78813.1"/>
    </source>
</evidence>
<gene>
    <name evidence="2" type="ORF">S01H1_06126</name>
</gene>
<dbReference type="AlphaFoldDB" id="X0SCM9"/>
<dbReference type="EMBL" id="BARS01003180">
    <property type="protein sequence ID" value="GAF78813.1"/>
    <property type="molecule type" value="Genomic_DNA"/>
</dbReference>
<evidence type="ECO:0000256" key="1">
    <source>
        <dbReference type="SAM" id="MobiDB-lite"/>
    </source>
</evidence>
<feature type="region of interest" description="Disordered" evidence="1">
    <location>
        <begin position="47"/>
        <end position="76"/>
    </location>
</feature>
<reference evidence="2" key="1">
    <citation type="journal article" date="2014" name="Front. Microbiol.">
        <title>High frequency of phylogenetically diverse reductive dehalogenase-homologous genes in deep subseafloor sedimentary metagenomes.</title>
        <authorList>
            <person name="Kawai M."/>
            <person name="Futagami T."/>
            <person name="Toyoda A."/>
            <person name="Takaki Y."/>
            <person name="Nishi S."/>
            <person name="Hori S."/>
            <person name="Arai W."/>
            <person name="Tsubouchi T."/>
            <person name="Morono Y."/>
            <person name="Uchiyama I."/>
            <person name="Ito T."/>
            <person name="Fujiyama A."/>
            <person name="Inagaki F."/>
            <person name="Takami H."/>
        </authorList>
    </citation>
    <scope>NUCLEOTIDE SEQUENCE</scope>
    <source>
        <strain evidence="2">Expedition CK06-06</strain>
    </source>
</reference>
<accession>X0SCM9</accession>